<dbReference type="GO" id="GO:0008239">
    <property type="term" value="F:dipeptidyl-peptidase activity"/>
    <property type="evidence" value="ECO:0007669"/>
    <property type="project" value="TreeGrafter"/>
</dbReference>
<accession>A0A538SSD6</accession>
<evidence type="ECO:0000259" key="1">
    <source>
        <dbReference type="Pfam" id="PF00326"/>
    </source>
</evidence>
<dbReference type="InterPro" id="IPR001375">
    <property type="entry name" value="Peptidase_S9_cat"/>
</dbReference>
<protein>
    <submittedName>
        <fullName evidence="3">S9 family peptidase</fullName>
    </submittedName>
</protein>
<name>A0A538SSD6_UNCEI</name>
<dbReference type="AlphaFoldDB" id="A0A538SSD6"/>
<dbReference type="Pfam" id="PF00930">
    <property type="entry name" value="DPPIV_N"/>
    <property type="match status" value="1"/>
</dbReference>
<evidence type="ECO:0000313" key="4">
    <source>
        <dbReference type="Proteomes" id="UP000320184"/>
    </source>
</evidence>
<dbReference type="InterPro" id="IPR029058">
    <property type="entry name" value="AB_hydrolase_fold"/>
</dbReference>
<sequence length="763" mass="84638">MDAAPNLVHNQVVNRLIGLILILALALVAPARAGAAAAAGSFADPDSGFLEQYAATYRFNLGLPSNIKVTPHGDQVLFLRSGPRSFVNDLWCFEVATRRERVLLTAARVLHGGGERLTAEESARRERQRVATRGIVSYDLSEDGRRVLVPLAGRLFVIERGSGAIKELNGGRGFPIDPQFSPDGSQVACVRNGDLSVFDVDSGRERRITSGASGTITHGLAEFVAQEEMDRFSGYWWSPDSRRIAYQETDTAPVEVLHIMDPAHPEREPQAWRYPRPGRSNAEVRLGIIPATGGKTTWVKWDRQSYPYLAVARWTKNAPLTLVVQNRRQTEEALLAVDEVSGATRTLWVERDMAWLNLDPKMPHWLDDGSAFLWTTERRGSWQLELHGKSGRLLRTLTPRTFNLRGFVDADQGAGCAWVTGGDDPTQIQIFRVPLDPHRASIEQVTHDPGMNGTVFATQHQVAVRSLSRSDGSPTQTVVDAHGKTIATLRSLAEIPLVTPRVQFVAVGPRKYRAAILRPRSFRPGVRYPVIVNVYGGPHGQMVTRSRNPFLLPQWLADHGFVVVMLDGRGTPGRGRAWERAIKGNLIEVPLEDQVEGLRALGAVYPELDLSRVGIYGWSFGGYFSAMAIMRRPDVFRASVAGAPVVDWRDYDTHYTERYMGLPDDNPGGYQAASVLTYADRLERPLLLVHGTADDNVYFLHSMKLCEALFRAGKPFEFLPLAGFTHMVPDPVVTRRLYQRIEAFLARNVAGPRTEPGADPPSR</sequence>
<evidence type="ECO:0000259" key="2">
    <source>
        <dbReference type="Pfam" id="PF00930"/>
    </source>
</evidence>
<dbReference type="SUPFAM" id="SSF82171">
    <property type="entry name" value="DPP6 N-terminal domain-like"/>
    <property type="match status" value="1"/>
</dbReference>
<dbReference type="Pfam" id="PF00326">
    <property type="entry name" value="Peptidase_S9"/>
    <property type="match status" value="1"/>
</dbReference>
<dbReference type="Gene3D" id="3.40.50.1820">
    <property type="entry name" value="alpha/beta hydrolase"/>
    <property type="match status" value="1"/>
</dbReference>
<reference evidence="3 4" key="1">
    <citation type="journal article" date="2019" name="Nat. Microbiol.">
        <title>Mediterranean grassland soil C-N compound turnover is dependent on rainfall and depth, and is mediated by genomically divergent microorganisms.</title>
        <authorList>
            <person name="Diamond S."/>
            <person name="Andeer P.F."/>
            <person name="Li Z."/>
            <person name="Crits-Christoph A."/>
            <person name="Burstein D."/>
            <person name="Anantharaman K."/>
            <person name="Lane K.R."/>
            <person name="Thomas B.C."/>
            <person name="Pan C."/>
            <person name="Northen T.R."/>
            <person name="Banfield J.F."/>
        </authorList>
    </citation>
    <scope>NUCLEOTIDE SEQUENCE [LARGE SCALE GENOMIC DNA]</scope>
    <source>
        <strain evidence="3">WS_3</strain>
    </source>
</reference>
<dbReference type="Proteomes" id="UP000320184">
    <property type="component" value="Unassembled WGS sequence"/>
</dbReference>
<feature type="domain" description="Dipeptidylpeptidase IV N-terminal" evidence="2">
    <location>
        <begin position="150"/>
        <end position="470"/>
    </location>
</feature>
<dbReference type="EMBL" id="VBOT01000002">
    <property type="protein sequence ID" value="TMQ54204.1"/>
    <property type="molecule type" value="Genomic_DNA"/>
</dbReference>
<dbReference type="PANTHER" id="PTHR11731">
    <property type="entry name" value="PROTEASE FAMILY S9B,C DIPEPTIDYL-PEPTIDASE IV-RELATED"/>
    <property type="match status" value="1"/>
</dbReference>
<dbReference type="InterPro" id="IPR002469">
    <property type="entry name" value="Peptidase_S9B_N"/>
</dbReference>
<evidence type="ECO:0000313" key="3">
    <source>
        <dbReference type="EMBL" id="TMQ54204.1"/>
    </source>
</evidence>
<dbReference type="InterPro" id="IPR050278">
    <property type="entry name" value="Serine_Prot_S9B/DPPIV"/>
</dbReference>
<gene>
    <name evidence="3" type="ORF">E6K73_00260</name>
</gene>
<proteinExistence type="predicted"/>
<comment type="caution">
    <text evidence="3">The sequence shown here is derived from an EMBL/GenBank/DDBJ whole genome shotgun (WGS) entry which is preliminary data.</text>
</comment>
<dbReference type="GO" id="GO:0006508">
    <property type="term" value="P:proteolysis"/>
    <property type="evidence" value="ECO:0007669"/>
    <property type="project" value="InterPro"/>
</dbReference>
<organism evidence="3 4">
    <name type="scientific">Eiseniibacteriota bacterium</name>
    <dbReference type="NCBI Taxonomy" id="2212470"/>
    <lineage>
        <taxon>Bacteria</taxon>
        <taxon>Candidatus Eiseniibacteriota</taxon>
    </lineage>
</organism>
<dbReference type="GO" id="GO:0008236">
    <property type="term" value="F:serine-type peptidase activity"/>
    <property type="evidence" value="ECO:0007669"/>
    <property type="project" value="InterPro"/>
</dbReference>
<dbReference type="PANTHER" id="PTHR11731:SF193">
    <property type="entry name" value="DIPEPTIDYL PEPTIDASE 9"/>
    <property type="match status" value="1"/>
</dbReference>
<dbReference type="Gene3D" id="2.140.10.30">
    <property type="entry name" value="Dipeptidylpeptidase IV, N-terminal domain"/>
    <property type="match status" value="1"/>
</dbReference>
<dbReference type="SUPFAM" id="SSF53474">
    <property type="entry name" value="alpha/beta-Hydrolases"/>
    <property type="match status" value="1"/>
</dbReference>
<feature type="domain" description="Peptidase S9 prolyl oligopeptidase catalytic" evidence="1">
    <location>
        <begin position="553"/>
        <end position="749"/>
    </location>
</feature>